<keyword evidence="1" id="KW-0862">Zinc</keyword>
<keyword evidence="1" id="KW-0479">Metal-binding</keyword>
<dbReference type="GO" id="GO:0008270">
    <property type="term" value="F:zinc ion binding"/>
    <property type="evidence" value="ECO:0007669"/>
    <property type="project" value="UniProtKB-KW"/>
</dbReference>
<evidence type="ECO:0000313" key="4">
    <source>
        <dbReference type="EMBL" id="CCG82963.1"/>
    </source>
</evidence>
<dbReference type="EMBL" id="CAHR02000114">
    <property type="protein sequence ID" value="CCG82963.1"/>
    <property type="molecule type" value="Genomic_DNA"/>
</dbReference>
<dbReference type="PROSITE" id="PS50157">
    <property type="entry name" value="ZINC_FINGER_C2H2_2"/>
    <property type="match status" value="1"/>
</dbReference>
<sequence length="221" mass="24576">MAPPVPLPFFCELCRKGYARISELEVHETSYDHHHRKRAADLRNANRDGARRERQAANDGVIRVLGAEEHTSKKFSGANSKRGFKSAFGAQDKSAASENVHAKSVKRQDAARGKTISELYGGSPRARREIDKHEASSSAASKSFIPSDNINTENEVDSKPLSPANTDKTHPSPPPPLPTPHRPTMVFKQEPQHDDYESSYFQPPSRTDKLEAEITGLSYMR</sequence>
<keyword evidence="5" id="KW-1185">Reference proteome</keyword>
<dbReference type="VEuPathDB" id="FungiDB:TAPDE_003096"/>
<feature type="compositionally biased region" description="Pro residues" evidence="2">
    <location>
        <begin position="171"/>
        <end position="181"/>
    </location>
</feature>
<dbReference type="PANTHER" id="PTHR47251">
    <property type="entry name" value="FINGER DOMAIN PROTEIN, PUTATIVE (AFU_ORTHOLOGUE AFUA_3G04180)-RELATED"/>
    <property type="match status" value="1"/>
</dbReference>
<evidence type="ECO:0000259" key="3">
    <source>
        <dbReference type="PROSITE" id="PS50157"/>
    </source>
</evidence>
<keyword evidence="1" id="KW-0863">Zinc-finger</keyword>
<evidence type="ECO:0000313" key="5">
    <source>
        <dbReference type="Proteomes" id="UP000013776"/>
    </source>
</evidence>
<dbReference type="InterPro" id="IPR013087">
    <property type="entry name" value="Znf_C2H2_type"/>
</dbReference>
<feature type="compositionally biased region" description="Basic and acidic residues" evidence="2">
    <location>
        <begin position="126"/>
        <end position="135"/>
    </location>
</feature>
<dbReference type="PROSITE" id="PS00028">
    <property type="entry name" value="ZINC_FINGER_C2H2_1"/>
    <property type="match status" value="1"/>
</dbReference>
<reference evidence="4 5" key="1">
    <citation type="journal article" date="2013" name="MBio">
        <title>Genome sequencing of the plant pathogen Taphrina deformans, the causal agent of peach leaf curl.</title>
        <authorList>
            <person name="Cisse O.H."/>
            <person name="Almeida J.M.G.C.F."/>
            <person name="Fonseca A."/>
            <person name="Kumar A.A."/>
            <person name="Salojaervi J."/>
            <person name="Overmyer K."/>
            <person name="Hauser P.M."/>
            <person name="Pagni M."/>
        </authorList>
    </citation>
    <scope>NUCLEOTIDE SEQUENCE [LARGE SCALE GENOMIC DNA]</scope>
    <source>
        <strain evidence="5">PYCC 5710 / ATCC 11124 / CBS 356.35 / IMI 108563 / JCM 9778 / NBRC 8474</strain>
    </source>
</reference>
<evidence type="ECO:0000256" key="1">
    <source>
        <dbReference type="PROSITE-ProRule" id="PRU00042"/>
    </source>
</evidence>
<organism evidence="4 5">
    <name type="scientific">Taphrina deformans (strain PYCC 5710 / ATCC 11124 / CBS 356.35 / IMI 108563 / JCM 9778 / NBRC 8474)</name>
    <name type="common">Peach leaf curl fungus</name>
    <name type="synonym">Lalaria deformans</name>
    <dbReference type="NCBI Taxonomy" id="1097556"/>
    <lineage>
        <taxon>Eukaryota</taxon>
        <taxon>Fungi</taxon>
        <taxon>Dikarya</taxon>
        <taxon>Ascomycota</taxon>
        <taxon>Taphrinomycotina</taxon>
        <taxon>Taphrinomycetes</taxon>
        <taxon>Taphrinales</taxon>
        <taxon>Taphrinaceae</taxon>
        <taxon>Taphrina</taxon>
    </lineage>
</organism>
<evidence type="ECO:0000256" key="2">
    <source>
        <dbReference type="SAM" id="MobiDB-lite"/>
    </source>
</evidence>
<protein>
    <recommendedName>
        <fullName evidence="3">C2H2-type domain-containing protein</fullName>
    </recommendedName>
</protein>
<dbReference type="Proteomes" id="UP000013776">
    <property type="component" value="Unassembled WGS sequence"/>
</dbReference>
<accession>R4XAW5</accession>
<name>R4XAW5_TAPDE</name>
<gene>
    <name evidence="4" type="ORF">TAPDE_003096</name>
</gene>
<dbReference type="PANTHER" id="PTHR47251:SF1">
    <property type="entry name" value="FINGER DOMAIN PROTEIN, PUTATIVE (AFU_ORTHOLOGUE AFUA_3G04180)-RELATED"/>
    <property type="match status" value="1"/>
</dbReference>
<feature type="region of interest" description="Disordered" evidence="2">
    <location>
        <begin position="91"/>
        <end position="221"/>
    </location>
</feature>
<feature type="compositionally biased region" description="Polar residues" evidence="2">
    <location>
        <begin position="144"/>
        <end position="153"/>
    </location>
</feature>
<proteinExistence type="predicted"/>
<comment type="caution">
    <text evidence="4">The sequence shown here is derived from an EMBL/GenBank/DDBJ whole genome shotgun (WGS) entry which is preliminary data.</text>
</comment>
<dbReference type="OrthoDB" id="4822at2759"/>
<dbReference type="STRING" id="1097556.R4XAW5"/>
<feature type="domain" description="C2H2-type" evidence="3">
    <location>
        <begin position="9"/>
        <end position="39"/>
    </location>
</feature>
<dbReference type="AlphaFoldDB" id="R4XAW5"/>